<evidence type="ECO:0000256" key="2">
    <source>
        <dbReference type="ARBA" id="ARBA00023125"/>
    </source>
</evidence>
<name>A0ABS6KIL5_9MYCO</name>
<organism evidence="6 7">
    <name type="scientific">[Mycobacterium] fortunisiensis</name>
    <dbReference type="NCBI Taxonomy" id="2600579"/>
    <lineage>
        <taxon>Bacteria</taxon>
        <taxon>Bacillati</taxon>
        <taxon>Actinomycetota</taxon>
        <taxon>Actinomycetes</taxon>
        <taxon>Mycobacteriales</taxon>
        <taxon>Mycobacteriaceae</taxon>
        <taxon>Mycolicibacterium</taxon>
    </lineage>
</organism>
<reference evidence="6 7" key="1">
    <citation type="journal article" date="2021" name="Sci. Rep.">
        <title>Phenotypic and genomic hallmarks of a novel, potentially pathogenic rapidly growing Mycobacterium species related to the Mycobacterium fortuitum complex.</title>
        <authorList>
            <person name="Gharbi R."/>
            <person name="Khanna V."/>
            <person name="Frigui W."/>
            <person name="Mhenni B."/>
            <person name="Brosch R."/>
            <person name="Mardassi H."/>
        </authorList>
    </citation>
    <scope>NUCLEOTIDE SEQUENCE [LARGE SCALE GENOMIC DNA]</scope>
    <source>
        <strain evidence="6 7">TNTM28</strain>
    </source>
</reference>
<accession>A0ABS6KIL5</accession>
<dbReference type="RefSeq" id="WP_217155486.1">
    <property type="nucleotide sequence ID" value="NZ_VOMB01000009.1"/>
</dbReference>
<evidence type="ECO:0000313" key="6">
    <source>
        <dbReference type="EMBL" id="MBU9763449.1"/>
    </source>
</evidence>
<keyword evidence="1" id="KW-0805">Transcription regulation</keyword>
<dbReference type="Pfam" id="PF00440">
    <property type="entry name" value="TetR_N"/>
    <property type="match status" value="1"/>
</dbReference>
<dbReference type="InterPro" id="IPR001647">
    <property type="entry name" value="HTH_TetR"/>
</dbReference>
<evidence type="ECO:0000256" key="3">
    <source>
        <dbReference type="ARBA" id="ARBA00023163"/>
    </source>
</evidence>
<sequence length="205" mass="23433">MTPSHTRHWTDDRDSADDEEARSRLLDAAERCIVDRGDTQIRMTAVASDAGVARSTLYRYYASRDDLLLGLVLRRIDNAFNRWVHSLRRPRDAARSIRELVLKPVAAVSDDDPLNHALYANETSVLVPVLEAGTQSVVDVMAEHVSPLFKQWKADGQIYADLDLRETMQWMSATTSFLLTTDWRHRPVAAKRRFVDRYLIRALVP</sequence>
<evidence type="ECO:0000256" key="4">
    <source>
        <dbReference type="PROSITE-ProRule" id="PRU00335"/>
    </source>
</evidence>
<dbReference type="PANTHER" id="PTHR30055">
    <property type="entry name" value="HTH-TYPE TRANSCRIPTIONAL REGULATOR RUTR"/>
    <property type="match status" value="1"/>
</dbReference>
<evidence type="ECO:0000256" key="1">
    <source>
        <dbReference type="ARBA" id="ARBA00023015"/>
    </source>
</evidence>
<comment type="caution">
    <text evidence="6">The sequence shown here is derived from an EMBL/GenBank/DDBJ whole genome shotgun (WGS) entry which is preliminary data.</text>
</comment>
<gene>
    <name evidence="6" type="ORF">FR943_06280</name>
</gene>
<protein>
    <submittedName>
        <fullName evidence="6">TetR/AcrR family transcriptional regulator</fullName>
    </submittedName>
</protein>
<proteinExistence type="predicted"/>
<dbReference type="EMBL" id="VOMB01000009">
    <property type="protein sequence ID" value="MBU9763449.1"/>
    <property type="molecule type" value="Genomic_DNA"/>
</dbReference>
<feature type="DNA-binding region" description="H-T-H motif" evidence="4">
    <location>
        <begin position="42"/>
        <end position="61"/>
    </location>
</feature>
<evidence type="ECO:0000259" key="5">
    <source>
        <dbReference type="PROSITE" id="PS50977"/>
    </source>
</evidence>
<dbReference type="PROSITE" id="PS50977">
    <property type="entry name" value="HTH_TETR_2"/>
    <property type="match status" value="1"/>
</dbReference>
<keyword evidence="3" id="KW-0804">Transcription</keyword>
<evidence type="ECO:0000313" key="7">
    <source>
        <dbReference type="Proteomes" id="UP000812982"/>
    </source>
</evidence>
<keyword evidence="7" id="KW-1185">Reference proteome</keyword>
<feature type="domain" description="HTH tetR-type" evidence="5">
    <location>
        <begin position="19"/>
        <end position="79"/>
    </location>
</feature>
<dbReference type="PANTHER" id="PTHR30055:SF234">
    <property type="entry name" value="HTH-TYPE TRANSCRIPTIONAL REGULATOR BETI"/>
    <property type="match status" value="1"/>
</dbReference>
<keyword evidence="2 4" id="KW-0238">DNA-binding</keyword>
<dbReference type="InterPro" id="IPR050109">
    <property type="entry name" value="HTH-type_TetR-like_transc_reg"/>
</dbReference>
<dbReference type="Proteomes" id="UP000812982">
    <property type="component" value="Unassembled WGS sequence"/>
</dbReference>